<organism evidence="8 9">
    <name type="scientific">Arabidopsis thaliana</name>
    <name type="common">Mouse-ear cress</name>
    <dbReference type="NCBI Taxonomy" id="3702"/>
    <lineage>
        <taxon>Eukaryota</taxon>
        <taxon>Viridiplantae</taxon>
        <taxon>Streptophyta</taxon>
        <taxon>Embryophyta</taxon>
        <taxon>Tracheophyta</taxon>
        <taxon>Spermatophyta</taxon>
        <taxon>Magnoliopsida</taxon>
        <taxon>eudicotyledons</taxon>
        <taxon>Gunneridae</taxon>
        <taxon>Pentapetalae</taxon>
        <taxon>rosids</taxon>
        <taxon>malvids</taxon>
        <taxon>Brassicales</taxon>
        <taxon>Brassicaceae</taxon>
        <taxon>Camelineae</taxon>
        <taxon>Arabidopsis</taxon>
    </lineage>
</organism>
<evidence type="ECO:0000256" key="6">
    <source>
        <dbReference type="SAM" id="MobiDB-lite"/>
    </source>
</evidence>
<keyword evidence="2" id="KW-0805">Transcription regulation</keyword>
<dbReference type="ExpressionAtlas" id="A0A178U9H7">
    <property type="expression patterns" value="baseline"/>
</dbReference>
<comment type="caution">
    <text evidence="8">The sequence shown here is derived from an EMBL/GenBank/DDBJ whole genome shotgun (WGS) entry which is preliminary data.</text>
</comment>
<evidence type="ECO:0000313" key="8">
    <source>
        <dbReference type="EMBL" id="OAO90285.1"/>
    </source>
</evidence>
<gene>
    <name evidence="8" type="ordered locus">AXX17_At5g26900</name>
</gene>
<feature type="domain" description="MADS-box" evidence="7">
    <location>
        <begin position="30"/>
        <end position="78"/>
    </location>
</feature>
<dbReference type="Pfam" id="PF00319">
    <property type="entry name" value="SRF-TF"/>
    <property type="match status" value="1"/>
</dbReference>
<dbReference type="SMART" id="SM00432">
    <property type="entry name" value="MADS"/>
    <property type="match status" value="1"/>
</dbReference>
<evidence type="ECO:0000256" key="3">
    <source>
        <dbReference type="ARBA" id="ARBA00023125"/>
    </source>
</evidence>
<dbReference type="SUPFAM" id="SSF55455">
    <property type="entry name" value="SRF-like"/>
    <property type="match status" value="1"/>
</dbReference>
<dbReference type="InterPro" id="IPR036879">
    <property type="entry name" value="TF_MADSbox_sf"/>
</dbReference>
<reference evidence="9" key="1">
    <citation type="journal article" date="2016" name="Proc. Natl. Acad. Sci. U.S.A.">
        <title>Chromosome-level assembly of Arabidopsis thaliana Ler reveals the extent of translocation and inversion polymorphisms.</title>
        <authorList>
            <person name="Zapata L."/>
            <person name="Ding J."/>
            <person name="Willing E.M."/>
            <person name="Hartwig B."/>
            <person name="Bezdan D."/>
            <person name="Jiao W.B."/>
            <person name="Patel V."/>
            <person name="Velikkakam James G."/>
            <person name="Koornneef M."/>
            <person name="Ossowski S."/>
            <person name="Schneeberger K."/>
        </authorList>
    </citation>
    <scope>NUCLEOTIDE SEQUENCE [LARGE SCALE GENOMIC DNA]</scope>
    <source>
        <strain evidence="9">cv. Landsberg erecta</strain>
    </source>
</reference>
<dbReference type="FunFam" id="3.40.1810.10:FF:000033">
    <property type="entry name" value="Agamous-like MADS-box protein AGL53"/>
    <property type="match status" value="1"/>
</dbReference>
<dbReference type="GO" id="GO:0045944">
    <property type="term" value="P:positive regulation of transcription by RNA polymerase II"/>
    <property type="evidence" value="ECO:0007669"/>
    <property type="project" value="InterPro"/>
</dbReference>
<protein>
    <recommendedName>
        <fullName evidence="7">MADS-box domain-containing protein</fullName>
    </recommendedName>
</protein>
<dbReference type="Proteomes" id="UP000078284">
    <property type="component" value="Chromosome 5"/>
</dbReference>
<evidence type="ECO:0000256" key="2">
    <source>
        <dbReference type="ARBA" id="ARBA00023015"/>
    </source>
</evidence>
<sequence>MDSSMSTKKKTKLSVRNQTCFKKSSLSSSSTAKKTTNLSMREQTMFKKALELSTLCNIEVCVIYYGRDGKLIKTWPEDQSKVRDMAERFSRLHERERCKKRTNLSLFLRKKILDDTKLSEKVLEMEDSLESGLRVLQDKLLLLQPEKNQTEFGQTRAVSSTTNPLSPPPSLIEDHRHQQWTEPLMSGVSNTEQDLSTSSLSQNQSRISVFLYNHDNRSFYQVPDSVSSFDQSALLGEQGSGLGSNFDLPPMVFPPQMQTQTPLVPFDQFAAWNQAPSFADPMMFPYN</sequence>
<comment type="subcellular location">
    <subcellularLocation>
        <location evidence="1">Nucleus</location>
    </subcellularLocation>
</comment>
<keyword evidence="4" id="KW-0804">Transcription</keyword>
<dbReference type="Gene3D" id="3.40.1810.10">
    <property type="entry name" value="Transcription factor, MADS-box"/>
    <property type="match status" value="1"/>
</dbReference>
<evidence type="ECO:0000313" key="9">
    <source>
        <dbReference type="Proteomes" id="UP000078284"/>
    </source>
</evidence>
<evidence type="ECO:0000256" key="5">
    <source>
        <dbReference type="ARBA" id="ARBA00023242"/>
    </source>
</evidence>
<evidence type="ECO:0000259" key="7">
    <source>
        <dbReference type="PROSITE" id="PS50066"/>
    </source>
</evidence>
<dbReference type="GO" id="GO:0000987">
    <property type="term" value="F:cis-regulatory region sequence-specific DNA binding"/>
    <property type="evidence" value="ECO:0007669"/>
    <property type="project" value="InterPro"/>
</dbReference>
<dbReference type="PROSITE" id="PS50066">
    <property type="entry name" value="MADS_BOX_2"/>
    <property type="match status" value="1"/>
</dbReference>
<name>A0A178U9H7_ARATH</name>
<keyword evidence="3" id="KW-0238">DNA-binding</keyword>
<feature type="region of interest" description="Disordered" evidence="6">
    <location>
        <begin position="151"/>
        <end position="171"/>
    </location>
</feature>
<dbReference type="GO" id="GO:0046983">
    <property type="term" value="F:protein dimerization activity"/>
    <property type="evidence" value="ECO:0007669"/>
    <property type="project" value="InterPro"/>
</dbReference>
<dbReference type="AlphaFoldDB" id="A0A178U9H7"/>
<dbReference type="CDD" id="cd00266">
    <property type="entry name" value="MADS_SRF_like"/>
    <property type="match status" value="1"/>
</dbReference>
<evidence type="ECO:0000256" key="4">
    <source>
        <dbReference type="ARBA" id="ARBA00023163"/>
    </source>
</evidence>
<accession>A0A178U9H7</accession>
<dbReference type="GO" id="GO:0000981">
    <property type="term" value="F:DNA-binding transcription factor activity, RNA polymerase II-specific"/>
    <property type="evidence" value="ECO:0007669"/>
    <property type="project" value="InterPro"/>
</dbReference>
<keyword evidence="5" id="KW-0539">Nucleus</keyword>
<dbReference type="InterPro" id="IPR002100">
    <property type="entry name" value="TF_MADSbox"/>
</dbReference>
<evidence type="ECO:0000256" key="1">
    <source>
        <dbReference type="ARBA" id="ARBA00004123"/>
    </source>
</evidence>
<dbReference type="InterPro" id="IPR033897">
    <property type="entry name" value="SRF-like_MADS-box"/>
</dbReference>
<dbReference type="GO" id="GO:0005634">
    <property type="term" value="C:nucleus"/>
    <property type="evidence" value="ECO:0007669"/>
    <property type="project" value="UniProtKB-SubCell"/>
</dbReference>
<dbReference type="EMBL" id="LUHQ01000005">
    <property type="protein sequence ID" value="OAO90285.1"/>
    <property type="molecule type" value="Genomic_DNA"/>
</dbReference>
<proteinExistence type="predicted"/>